<evidence type="ECO:0000313" key="1">
    <source>
        <dbReference type="EMBL" id="TMQ55382.1"/>
    </source>
</evidence>
<feature type="non-terminal residue" evidence="1">
    <location>
        <position position="1"/>
    </location>
</feature>
<name>A0A538SVH0_UNCEI</name>
<gene>
    <name evidence="1" type="ORF">E6K75_09520</name>
</gene>
<dbReference type="InterPro" id="IPR023627">
    <property type="entry name" value="Rcmb_RecR"/>
</dbReference>
<accession>A0A538SVH0</accession>
<organism evidence="1 2">
    <name type="scientific">Eiseniibacteriota bacterium</name>
    <dbReference type="NCBI Taxonomy" id="2212470"/>
    <lineage>
        <taxon>Bacteria</taxon>
        <taxon>Candidatus Eiseniibacteriota</taxon>
    </lineage>
</organism>
<dbReference type="AlphaFoldDB" id="A0A538SVH0"/>
<evidence type="ECO:0000313" key="2">
    <source>
        <dbReference type="Proteomes" id="UP000320913"/>
    </source>
</evidence>
<dbReference type="EMBL" id="VBOV01000262">
    <property type="protein sequence ID" value="TMQ55382.1"/>
    <property type="molecule type" value="Genomic_DNA"/>
</dbReference>
<proteinExistence type="predicted"/>
<dbReference type="Gene3D" id="6.10.250.240">
    <property type="match status" value="1"/>
</dbReference>
<comment type="caution">
    <text evidence="1">The sequence shown here is derived from an EMBL/GenBank/DDBJ whole genome shotgun (WGS) entry which is preliminary data.</text>
</comment>
<reference evidence="1 2" key="1">
    <citation type="journal article" date="2019" name="Nat. Microbiol.">
        <title>Mediterranean grassland soil C-N compound turnover is dependent on rainfall and depth, and is mediated by genomically divergent microorganisms.</title>
        <authorList>
            <person name="Diamond S."/>
            <person name="Andeer P.F."/>
            <person name="Li Z."/>
            <person name="Crits-Christoph A."/>
            <person name="Burstein D."/>
            <person name="Anantharaman K."/>
            <person name="Lane K.R."/>
            <person name="Thomas B.C."/>
            <person name="Pan C."/>
            <person name="Northen T.R."/>
            <person name="Banfield J.F."/>
        </authorList>
    </citation>
    <scope>NUCLEOTIDE SEQUENCE [LARGE SCALE GENOMIC DNA]</scope>
    <source>
        <strain evidence="1">WS_5</strain>
    </source>
</reference>
<sequence length="28" mass="3022">ARGVPMGSDLEFSDQVTLARAMSGRKEI</sequence>
<dbReference type="SUPFAM" id="SSF111304">
    <property type="entry name" value="Recombination protein RecR"/>
    <property type="match status" value="1"/>
</dbReference>
<protein>
    <submittedName>
        <fullName evidence="1">Recombination protein RecR</fullName>
    </submittedName>
</protein>
<dbReference type="Pfam" id="PF21175">
    <property type="entry name" value="RecR_C"/>
    <property type="match status" value="1"/>
</dbReference>
<dbReference type="Proteomes" id="UP000320913">
    <property type="component" value="Unassembled WGS sequence"/>
</dbReference>